<keyword evidence="2" id="KW-1185">Reference proteome</keyword>
<reference evidence="1" key="1">
    <citation type="journal article" date="2022" name="bioRxiv">
        <title>Sequencing and chromosome-scale assembly of the giantPleurodeles waltlgenome.</title>
        <authorList>
            <person name="Brown T."/>
            <person name="Elewa A."/>
            <person name="Iarovenko S."/>
            <person name="Subramanian E."/>
            <person name="Araus A.J."/>
            <person name="Petzold A."/>
            <person name="Susuki M."/>
            <person name="Suzuki K.-i.T."/>
            <person name="Hayashi T."/>
            <person name="Toyoda A."/>
            <person name="Oliveira C."/>
            <person name="Osipova E."/>
            <person name="Leigh N.D."/>
            <person name="Simon A."/>
            <person name="Yun M.H."/>
        </authorList>
    </citation>
    <scope>NUCLEOTIDE SEQUENCE</scope>
    <source>
        <strain evidence="1">20211129_DDA</strain>
        <tissue evidence="1">Liver</tissue>
    </source>
</reference>
<dbReference type="Proteomes" id="UP001066276">
    <property type="component" value="Chromosome 5"/>
</dbReference>
<evidence type="ECO:0000313" key="2">
    <source>
        <dbReference type="Proteomes" id="UP001066276"/>
    </source>
</evidence>
<proteinExistence type="predicted"/>
<evidence type="ECO:0000313" key="1">
    <source>
        <dbReference type="EMBL" id="KAJ1154838.1"/>
    </source>
</evidence>
<organism evidence="1 2">
    <name type="scientific">Pleurodeles waltl</name>
    <name type="common">Iberian ribbed newt</name>
    <dbReference type="NCBI Taxonomy" id="8319"/>
    <lineage>
        <taxon>Eukaryota</taxon>
        <taxon>Metazoa</taxon>
        <taxon>Chordata</taxon>
        <taxon>Craniata</taxon>
        <taxon>Vertebrata</taxon>
        <taxon>Euteleostomi</taxon>
        <taxon>Amphibia</taxon>
        <taxon>Batrachia</taxon>
        <taxon>Caudata</taxon>
        <taxon>Salamandroidea</taxon>
        <taxon>Salamandridae</taxon>
        <taxon>Pleurodelinae</taxon>
        <taxon>Pleurodeles</taxon>
    </lineage>
</organism>
<dbReference type="AlphaFoldDB" id="A0AAV7RSA8"/>
<sequence length="147" mass="16057">MGEAASRGWVPVLDWGSRWPVWLFWVGSDFGVQCVRASAAPAYRAAGGRAEPDRQRSSSRVAPWASVLLLEAAVRQTFVGAVDCAVANVRGFGARRLPPPSFFAVTCAMSGSECPQETSVLWGPYLAGDYYCVEWWELVWLPAWSAA</sequence>
<accession>A0AAV7RSA8</accession>
<comment type="caution">
    <text evidence="1">The sequence shown here is derived from an EMBL/GenBank/DDBJ whole genome shotgun (WGS) entry which is preliminary data.</text>
</comment>
<protein>
    <submittedName>
        <fullName evidence="1">Uncharacterized protein</fullName>
    </submittedName>
</protein>
<name>A0AAV7RSA8_PLEWA</name>
<gene>
    <name evidence="1" type="ORF">NDU88_007581</name>
</gene>
<dbReference type="EMBL" id="JANPWB010000009">
    <property type="protein sequence ID" value="KAJ1154838.1"/>
    <property type="molecule type" value="Genomic_DNA"/>
</dbReference>